<evidence type="ECO:0000313" key="1">
    <source>
        <dbReference type="EMBL" id="SDM12190.1"/>
    </source>
</evidence>
<keyword evidence="2" id="KW-1185">Reference proteome</keyword>
<dbReference type="Proteomes" id="UP000199476">
    <property type="component" value="Unassembled WGS sequence"/>
</dbReference>
<evidence type="ECO:0000313" key="2">
    <source>
        <dbReference type="Proteomes" id="UP000199476"/>
    </source>
</evidence>
<name>A0A1G9QMP9_9FIRM</name>
<sequence length="127" mass="14956">MEIEVGRLKTGELLRINKNKEGYILKAGGETRGDFSDREKAVREAKVLMIKSWLPESSRENIEEMLNSYISLDYNFTLEWCERQADKDHDCDCGCWGYPMEMGAFWTWKKNKYRGCPKCRDDITQKK</sequence>
<accession>A0A1G9QMP9</accession>
<protein>
    <submittedName>
        <fullName evidence="1">Uncharacterized protein</fullName>
    </submittedName>
</protein>
<proteinExistence type="predicted"/>
<organism evidence="1 2">
    <name type="scientific">Halarsenatibacter silvermanii</name>
    <dbReference type="NCBI Taxonomy" id="321763"/>
    <lineage>
        <taxon>Bacteria</taxon>
        <taxon>Bacillati</taxon>
        <taxon>Bacillota</taxon>
        <taxon>Clostridia</taxon>
        <taxon>Halanaerobiales</taxon>
        <taxon>Halarsenatibacteraceae</taxon>
        <taxon>Halarsenatibacter</taxon>
    </lineage>
</organism>
<dbReference type="AlphaFoldDB" id="A0A1G9QMP9"/>
<gene>
    <name evidence="1" type="ORF">SAMN04488692_11737</name>
</gene>
<reference evidence="1 2" key="1">
    <citation type="submission" date="2016-10" db="EMBL/GenBank/DDBJ databases">
        <authorList>
            <person name="de Groot N.N."/>
        </authorList>
    </citation>
    <scope>NUCLEOTIDE SEQUENCE [LARGE SCALE GENOMIC DNA]</scope>
    <source>
        <strain evidence="1 2">SLAS-1</strain>
    </source>
</reference>
<dbReference type="STRING" id="321763.SAMN04488692_11737"/>
<dbReference type="EMBL" id="FNGO01000017">
    <property type="protein sequence ID" value="SDM12190.1"/>
    <property type="molecule type" value="Genomic_DNA"/>
</dbReference>
<dbReference type="RefSeq" id="WP_089760996.1">
    <property type="nucleotide sequence ID" value="NZ_FNGO01000017.1"/>
</dbReference>